<dbReference type="Pfam" id="PF01943">
    <property type="entry name" value="Polysacc_synt"/>
    <property type="match status" value="1"/>
</dbReference>
<feature type="transmembrane region" description="Helical" evidence="6">
    <location>
        <begin position="251"/>
        <end position="275"/>
    </location>
</feature>
<dbReference type="AlphaFoldDB" id="A0A4R6TRQ5"/>
<evidence type="ECO:0000256" key="2">
    <source>
        <dbReference type="ARBA" id="ARBA00022475"/>
    </source>
</evidence>
<feature type="transmembrane region" description="Helical" evidence="6">
    <location>
        <begin position="223"/>
        <end position="245"/>
    </location>
</feature>
<keyword evidence="8" id="KW-1185">Reference proteome</keyword>
<protein>
    <submittedName>
        <fullName evidence="7">O-antigen/teichoic acid export membrane protein</fullName>
    </submittedName>
</protein>
<feature type="transmembrane region" description="Helical" evidence="6">
    <location>
        <begin position="178"/>
        <end position="202"/>
    </location>
</feature>
<name>A0A4R6TRQ5_9FLAO</name>
<accession>A0A4R6TRQ5</accession>
<feature type="transmembrane region" description="Helical" evidence="6">
    <location>
        <begin position="383"/>
        <end position="402"/>
    </location>
</feature>
<feature type="transmembrane region" description="Helical" evidence="6">
    <location>
        <begin position="52"/>
        <end position="72"/>
    </location>
</feature>
<feature type="transmembrane region" description="Helical" evidence="6">
    <location>
        <begin position="358"/>
        <end position="377"/>
    </location>
</feature>
<organism evidence="7 8">
    <name type="scientific">Zeaxanthinibacter enoshimensis</name>
    <dbReference type="NCBI Taxonomy" id="392009"/>
    <lineage>
        <taxon>Bacteria</taxon>
        <taxon>Pseudomonadati</taxon>
        <taxon>Bacteroidota</taxon>
        <taxon>Flavobacteriia</taxon>
        <taxon>Flavobacteriales</taxon>
        <taxon>Flavobacteriaceae</taxon>
        <taxon>Zeaxanthinibacter</taxon>
    </lineage>
</organism>
<evidence type="ECO:0000256" key="4">
    <source>
        <dbReference type="ARBA" id="ARBA00022989"/>
    </source>
</evidence>
<keyword evidence="4 6" id="KW-1133">Transmembrane helix</keyword>
<proteinExistence type="predicted"/>
<comment type="subcellular location">
    <subcellularLocation>
        <location evidence="1">Cell membrane</location>
        <topology evidence="1">Multi-pass membrane protein</topology>
    </subcellularLocation>
</comment>
<evidence type="ECO:0000313" key="8">
    <source>
        <dbReference type="Proteomes" id="UP000295468"/>
    </source>
</evidence>
<comment type="caution">
    <text evidence="7">The sequence shown here is derived from an EMBL/GenBank/DDBJ whole genome shotgun (WGS) entry which is preliminary data.</text>
</comment>
<feature type="transmembrane region" description="Helical" evidence="6">
    <location>
        <begin position="117"/>
        <end position="137"/>
    </location>
</feature>
<dbReference type="InterPro" id="IPR050833">
    <property type="entry name" value="Poly_Biosynth_Transport"/>
</dbReference>
<evidence type="ECO:0000256" key="6">
    <source>
        <dbReference type="SAM" id="Phobius"/>
    </source>
</evidence>
<keyword evidence="5 6" id="KW-0472">Membrane</keyword>
<dbReference type="PANTHER" id="PTHR30250">
    <property type="entry name" value="PST FAMILY PREDICTED COLANIC ACID TRANSPORTER"/>
    <property type="match status" value="1"/>
</dbReference>
<reference evidence="7 8" key="1">
    <citation type="submission" date="2019-03" db="EMBL/GenBank/DDBJ databases">
        <title>Genomic Encyclopedia of Archaeal and Bacterial Type Strains, Phase II (KMG-II): from individual species to whole genera.</title>
        <authorList>
            <person name="Goeker M."/>
        </authorList>
    </citation>
    <scope>NUCLEOTIDE SEQUENCE [LARGE SCALE GENOMIC DNA]</scope>
    <source>
        <strain evidence="7 8">DSM 18435</strain>
    </source>
</reference>
<feature type="transmembrane region" description="Helical" evidence="6">
    <location>
        <begin position="327"/>
        <end position="346"/>
    </location>
</feature>
<evidence type="ECO:0000256" key="1">
    <source>
        <dbReference type="ARBA" id="ARBA00004651"/>
    </source>
</evidence>
<feature type="transmembrane region" description="Helical" evidence="6">
    <location>
        <begin position="84"/>
        <end position="105"/>
    </location>
</feature>
<keyword evidence="3 6" id="KW-0812">Transmembrane</keyword>
<feature type="transmembrane region" description="Helical" evidence="6">
    <location>
        <begin position="149"/>
        <end position="172"/>
    </location>
</feature>
<feature type="transmembrane region" description="Helical" evidence="6">
    <location>
        <begin position="12"/>
        <end position="32"/>
    </location>
</feature>
<feature type="transmembrane region" description="Helical" evidence="6">
    <location>
        <begin position="287"/>
        <end position="307"/>
    </location>
</feature>
<gene>
    <name evidence="7" type="ORF">CLV82_1872</name>
</gene>
<dbReference type="Proteomes" id="UP000295468">
    <property type="component" value="Unassembled WGS sequence"/>
</dbReference>
<dbReference type="OrthoDB" id="1423514at2"/>
<evidence type="ECO:0000256" key="5">
    <source>
        <dbReference type="ARBA" id="ARBA00023136"/>
    </source>
</evidence>
<dbReference type="PANTHER" id="PTHR30250:SF11">
    <property type="entry name" value="O-ANTIGEN TRANSPORTER-RELATED"/>
    <property type="match status" value="1"/>
</dbReference>
<sequence length="411" mass="46227">MRLESSANLKKIISLYGANIFGITLGFLISIFNSRVLGPEDFGTYKFIETVGRFIASLVSVGLFISITRLVASNNRADVEHKYVGLFTYLFGITSGLGIILYLIFSLVEPYIFDNNITSSITRFFFIVAAIIGQTAISDLLKGLHRIYTLSIFSIIPMLAYLICIWWINQFIPIDIDIVLYCYYLLILLSILAIILILKPSFSIGKDLIKKLVKENKFNGRPIYFGSLAGVATTHIAGLSIAYFLNNSQVGFFMLALTICSPLLVIPSVIGTIYFKQFVDMRAIPKKVFLFSLASTLLALVIFYLLIDYMIITFYTKSYLPVSSISKYLIIAFIFHGLGDLFNRFLGAKGEGKKLRNAAFIVGFVNIAGYTLLIKYFDMNGAILTKVIASALYLIVMYRYYINFIKNKKNV</sequence>
<evidence type="ECO:0000256" key="3">
    <source>
        <dbReference type="ARBA" id="ARBA00022692"/>
    </source>
</evidence>
<keyword evidence="2" id="KW-1003">Cell membrane</keyword>
<dbReference type="RefSeq" id="WP_133644015.1">
    <property type="nucleotide sequence ID" value="NZ_SNYI01000002.1"/>
</dbReference>
<dbReference type="InterPro" id="IPR002797">
    <property type="entry name" value="Polysacc_synth"/>
</dbReference>
<evidence type="ECO:0000313" key="7">
    <source>
        <dbReference type="EMBL" id="TDQ31170.1"/>
    </source>
</evidence>
<dbReference type="EMBL" id="SNYI01000002">
    <property type="protein sequence ID" value="TDQ31170.1"/>
    <property type="molecule type" value="Genomic_DNA"/>
</dbReference>
<dbReference type="GO" id="GO:0005886">
    <property type="term" value="C:plasma membrane"/>
    <property type="evidence" value="ECO:0007669"/>
    <property type="project" value="UniProtKB-SubCell"/>
</dbReference>